<proteinExistence type="predicted"/>
<evidence type="ECO:0000313" key="1">
    <source>
        <dbReference type="EMBL" id="SVD14380.1"/>
    </source>
</evidence>
<dbReference type="EMBL" id="UINC01132209">
    <property type="protein sequence ID" value="SVD14380.1"/>
    <property type="molecule type" value="Genomic_DNA"/>
</dbReference>
<feature type="non-terminal residue" evidence="1">
    <location>
        <position position="307"/>
    </location>
</feature>
<organism evidence="1">
    <name type="scientific">marine metagenome</name>
    <dbReference type="NCBI Taxonomy" id="408172"/>
    <lineage>
        <taxon>unclassified sequences</taxon>
        <taxon>metagenomes</taxon>
        <taxon>ecological metagenomes</taxon>
    </lineage>
</organism>
<accession>A0A382SWQ3</accession>
<dbReference type="GO" id="GO:0005975">
    <property type="term" value="P:carbohydrate metabolic process"/>
    <property type="evidence" value="ECO:0007669"/>
    <property type="project" value="InterPro"/>
</dbReference>
<gene>
    <name evidence="1" type="ORF">METZ01_LOCUS367234</name>
</gene>
<sequence length="307" mass="35075">AIGDSHRQRDPTREAGAIHDHLRAAPFWLWEKILQCNPACVQSFADGLHYHWTDGEPREYIRHATIEQRRAHPRSARSCDFPRHGGFFICDWAFAYRAEPRRRTLDEIESMLDYWWPKRDDRGLLQIESRTPEENDRFHDVNAPSQTLSLAISLLEAAPVLEASQADLAQRMRTRANAYVDAFFAAPHDLEEGVYVILSRRSTNELFQAMPVWGSVYGVWPASYVALTALLGFRHTQDTRLLEWAQSVGERYASEPLPSSVNVPAMDAGLGLGLLADLYELTSEPRWLDAALQLSARLLDVYFQRVL</sequence>
<dbReference type="InterPro" id="IPR008928">
    <property type="entry name" value="6-hairpin_glycosidase_sf"/>
</dbReference>
<dbReference type="Gene3D" id="1.50.10.20">
    <property type="match status" value="1"/>
</dbReference>
<protein>
    <submittedName>
        <fullName evidence="1">Uncharacterized protein</fullName>
    </submittedName>
</protein>
<feature type="non-terminal residue" evidence="1">
    <location>
        <position position="1"/>
    </location>
</feature>
<dbReference type="AlphaFoldDB" id="A0A382SWQ3"/>
<name>A0A382SWQ3_9ZZZZ</name>
<reference evidence="1" key="1">
    <citation type="submission" date="2018-05" db="EMBL/GenBank/DDBJ databases">
        <authorList>
            <person name="Lanie J.A."/>
            <person name="Ng W.-L."/>
            <person name="Kazmierczak K.M."/>
            <person name="Andrzejewski T.M."/>
            <person name="Davidsen T.M."/>
            <person name="Wayne K.J."/>
            <person name="Tettelin H."/>
            <person name="Glass J.I."/>
            <person name="Rusch D."/>
            <person name="Podicherti R."/>
            <person name="Tsui H.-C.T."/>
            <person name="Winkler M.E."/>
        </authorList>
    </citation>
    <scope>NUCLEOTIDE SEQUENCE</scope>
</reference>
<dbReference type="SUPFAM" id="SSF48208">
    <property type="entry name" value="Six-hairpin glycosidases"/>
    <property type="match status" value="1"/>
</dbReference>